<comment type="catalytic activity">
    <reaction evidence="10">
        <text>L-gulono-1,4-lactone + O2 = L-ascorbate + H2O2 + H(+)</text>
        <dbReference type="Rhea" id="RHEA:32363"/>
        <dbReference type="ChEBI" id="CHEBI:15378"/>
        <dbReference type="ChEBI" id="CHEBI:15379"/>
        <dbReference type="ChEBI" id="CHEBI:16240"/>
        <dbReference type="ChEBI" id="CHEBI:17587"/>
        <dbReference type="ChEBI" id="CHEBI:38290"/>
        <dbReference type="EC" id="1.1.3.8"/>
    </reaction>
</comment>
<evidence type="ECO:0000259" key="11">
    <source>
        <dbReference type="PROSITE" id="PS51387"/>
    </source>
</evidence>
<keyword evidence="8 10" id="KW-0472">Membrane</keyword>
<evidence type="ECO:0000256" key="2">
    <source>
        <dbReference type="ARBA" id="ARBA00004275"/>
    </source>
</evidence>
<comment type="pathway">
    <text evidence="10">Cofactor biosynthesis; L-ascorbate biosynthesis via UDP-alpha-D-glucuronate pathway; L-ascorbate from UDP-alpha-D-glucuronate: step 4/4.</text>
</comment>
<organism evidence="12">
    <name type="scientific">Amblyomma triste</name>
    <name type="common">Neotropical tick</name>
    <dbReference type="NCBI Taxonomy" id="251400"/>
    <lineage>
        <taxon>Eukaryota</taxon>
        <taxon>Metazoa</taxon>
        <taxon>Ecdysozoa</taxon>
        <taxon>Arthropoda</taxon>
        <taxon>Chelicerata</taxon>
        <taxon>Arachnida</taxon>
        <taxon>Acari</taxon>
        <taxon>Parasitiformes</taxon>
        <taxon>Ixodida</taxon>
        <taxon>Ixodoidea</taxon>
        <taxon>Ixodidae</taxon>
        <taxon>Amblyomminae</taxon>
        <taxon>Amblyomma</taxon>
    </lineage>
</organism>
<comment type="subcellular location">
    <subcellularLocation>
        <location evidence="3">Membrane</location>
    </subcellularLocation>
    <subcellularLocation>
        <location evidence="10">Microsome membrane</location>
        <topology evidence="10">Single-pass membrane protein</topology>
    </subcellularLocation>
    <subcellularLocation>
        <location evidence="10">Endoplasmic reticulum membrane</location>
        <topology evidence="10">Single-pass membrane protein</topology>
    </subcellularLocation>
    <subcellularLocation>
        <location evidence="2">Peroxisome</location>
    </subcellularLocation>
</comment>
<dbReference type="InterPro" id="IPR030654">
    <property type="entry name" value="Sugar_lactone_oxidase"/>
</dbReference>
<dbReference type="Gene3D" id="3.30.465.10">
    <property type="match status" value="1"/>
</dbReference>
<keyword evidence="10" id="KW-0060">Ascorbate biosynthesis</keyword>
<dbReference type="InterPro" id="IPR016166">
    <property type="entry name" value="FAD-bd_PCMH"/>
</dbReference>
<keyword evidence="10" id="KW-0256">Endoplasmic reticulum</keyword>
<dbReference type="InterPro" id="IPR010031">
    <property type="entry name" value="FAD_lactone_oxidase-like"/>
</dbReference>
<evidence type="ECO:0000256" key="6">
    <source>
        <dbReference type="ARBA" id="ARBA00022827"/>
    </source>
</evidence>
<keyword evidence="10" id="KW-0492">Microsome</keyword>
<feature type="domain" description="FAD-binding PCMH-type" evidence="11">
    <location>
        <begin position="18"/>
        <end position="189"/>
    </location>
</feature>
<comment type="cofactor">
    <cofactor evidence="1 10">
        <name>FAD</name>
        <dbReference type="ChEBI" id="CHEBI:57692"/>
    </cofactor>
</comment>
<evidence type="ECO:0000256" key="9">
    <source>
        <dbReference type="ARBA" id="ARBA00023140"/>
    </source>
</evidence>
<dbReference type="PANTHER" id="PTHR43762:SF8">
    <property type="entry name" value="L-GULONOLACTONE OXIDASE"/>
    <property type="match status" value="1"/>
</dbReference>
<evidence type="ECO:0000313" key="12">
    <source>
        <dbReference type="EMBL" id="JAC31631.1"/>
    </source>
</evidence>
<reference evidence="12" key="1">
    <citation type="submission" date="2014-03" db="EMBL/GenBank/DDBJ databases">
        <title>The sialotranscriptome of Amblyomma triste, Amblyomma parvum and Amblyomma cajennense ticks, uncovered by 454-based RNA-seq.</title>
        <authorList>
            <person name="Garcia G.R."/>
            <person name="Gardinassi L.G."/>
            <person name="Ribeiro J.M."/>
            <person name="Anatriello E."/>
            <person name="Ferreira B.R."/>
            <person name="Moreira H.N."/>
            <person name="Mafra C."/>
            <person name="Olegario M.M."/>
            <person name="Szabo P.J."/>
            <person name="Miranda-Santos I.K."/>
            <person name="Maruyama S.R."/>
        </authorList>
    </citation>
    <scope>NUCLEOTIDE SEQUENCE</scope>
    <source>
        <strain evidence="12">Mato Grasso do Sul</strain>
        <tissue evidence="12">Salivary glands</tissue>
    </source>
</reference>
<keyword evidence="6 10" id="KW-0274">FAD</keyword>
<dbReference type="InterPro" id="IPR036318">
    <property type="entry name" value="FAD-bd_PCMH-like_sf"/>
</dbReference>
<dbReference type="GO" id="GO:0019853">
    <property type="term" value="P:L-ascorbic acid biosynthetic process"/>
    <property type="evidence" value="ECO:0007669"/>
    <property type="project" value="UniProtKB-KW"/>
</dbReference>
<keyword evidence="10" id="KW-0812">Transmembrane</keyword>
<dbReference type="EC" id="1.1.3.8" evidence="10"/>
<dbReference type="Gene3D" id="3.30.43.10">
    <property type="entry name" value="Uridine Diphospho-n-acetylenolpyruvylglucosamine Reductase, domain 2"/>
    <property type="match status" value="1"/>
</dbReference>
<dbReference type="InterPro" id="IPR016167">
    <property type="entry name" value="FAD-bd_PCMH_sub1"/>
</dbReference>
<dbReference type="SUPFAM" id="SSF56176">
    <property type="entry name" value="FAD-binding/transporter-associated domain-like"/>
    <property type="match status" value="1"/>
</dbReference>
<proteinExistence type="evidence at transcript level"/>
<dbReference type="GO" id="GO:0071949">
    <property type="term" value="F:FAD binding"/>
    <property type="evidence" value="ECO:0007669"/>
    <property type="project" value="UniProtKB-UniRule"/>
</dbReference>
<dbReference type="EMBL" id="GBBM01003787">
    <property type="protein sequence ID" value="JAC31631.1"/>
    <property type="molecule type" value="mRNA"/>
</dbReference>
<comment type="function">
    <text evidence="10">Oxidizes L-gulono-1,4-lactone to hydrogen peroxide and L-xylo-hexulonolactone which spontaneously isomerizes to L-ascorbate.</text>
</comment>
<dbReference type="InterPro" id="IPR006094">
    <property type="entry name" value="Oxid_FAD_bind_N"/>
</dbReference>
<dbReference type="PANTHER" id="PTHR43762">
    <property type="entry name" value="L-GULONOLACTONE OXIDASE"/>
    <property type="match status" value="1"/>
</dbReference>
<evidence type="ECO:0000256" key="8">
    <source>
        <dbReference type="ARBA" id="ARBA00023136"/>
    </source>
</evidence>
<dbReference type="PROSITE" id="PS51387">
    <property type="entry name" value="FAD_PCMH"/>
    <property type="match status" value="1"/>
</dbReference>
<dbReference type="Gene3D" id="1.10.45.10">
    <property type="entry name" value="Vanillyl-alcohol Oxidase, Chain A, domain 4"/>
    <property type="match status" value="1"/>
</dbReference>
<dbReference type="Pfam" id="PF01565">
    <property type="entry name" value="FAD_binding_4"/>
    <property type="match status" value="1"/>
</dbReference>
<evidence type="ECO:0000256" key="10">
    <source>
        <dbReference type="RuleBase" id="RU367158"/>
    </source>
</evidence>
<dbReference type="NCBIfam" id="TIGR01678">
    <property type="entry name" value="FAD_lactone_ox"/>
    <property type="match status" value="1"/>
</dbReference>
<dbReference type="InterPro" id="IPR016169">
    <property type="entry name" value="FAD-bd_PCMH_sub2"/>
</dbReference>
<keyword evidence="10" id="KW-1133">Transmembrane helix</keyword>
<keyword evidence="9" id="KW-0576">Peroxisome</keyword>
<evidence type="ECO:0000256" key="5">
    <source>
        <dbReference type="ARBA" id="ARBA00022630"/>
    </source>
</evidence>
<dbReference type="AlphaFoldDB" id="A0A023GBP3"/>
<dbReference type="PIRSF" id="PIRSF000136">
    <property type="entry name" value="LGO_GLO"/>
    <property type="match status" value="1"/>
</dbReference>
<dbReference type="InterPro" id="IPR007173">
    <property type="entry name" value="ALO_C"/>
</dbReference>
<dbReference type="GO" id="GO:0005777">
    <property type="term" value="C:peroxisome"/>
    <property type="evidence" value="ECO:0007669"/>
    <property type="project" value="UniProtKB-SubCell"/>
</dbReference>
<dbReference type="Pfam" id="PF04030">
    <property type="entry name" value="ALO"/>
    <property type="match status" value="1"/>
</dbReference>
<keyword evidence="5 10" id="KW-0285">Flavoprotein</keyword>
<dbReference type="GO" id="GO:0005789">
    <property type="term" value="C:endoplasmic reticulum membrane"/>
    <property type="evidence" value="ECO:0007669"/>
    <property type="project" value="UniProtKB-SubCell"/>
</dbReference>
<feature type="transmembrane region" description="Helical" evidence="10">
    <location>
        <begin position="270"/>
        <end position="290"/>
    </location>
</feature>
<keyword evidence="7 10" id="KW-0560">Oxidoreductase</keyword>
<evidence type="ECO:0000256" key="4">
    <source>
        <dbReference type="ARBA" id="ARBA00005466"/>
    </source>
</evidence>
<sequence length="449" mass="51115">MVCSSLKGFTFENWSKTFSCKPEYFFEPSNQDELLEVLAFARQSGKKVRVVGSGFSPSDIACTSEVMVSMLHVNRVLKVDKASALVKAEAGITLKRLNEVELGQNGLALMSLGAVSDITLGGAIATGVHGSGLNYGIFSTQVVEMELITSEGQRLRCSRTENEEVFLAACCGLGSVGIVVTATVRCEPAFRLQETRYSCQLQQVLENLDVHLQSSDHFRCLWYPHTDTAVCFHLSRTEEETTRPSFLESIYLWIVEYAFGYYGMEFLLYLSTWFPSWIPWLNVLFLRVIFAPRRRRVDVSYRVFNYECRFKQHVNEWSIPRENTALALWKLKAWIDTTPGAFVHIPVEIRFAQADNIYLSPASGRDSCYINVIMYRPYGKKVAYETYWAAYEGIMKSLGGRPHWAKAYNATAKEIHAMYPNFSKWCSIRQKLDPQGMFLNPYMERVLGS</sequence>
<dbReference type="InterPro" id="IPR016171">
    <property type="entry name" value="Vanillyl_alc_oxidase_C-sub2"/>
</dbReference>
<comment type="similarity">
    <text evidence="4 10">Belongs to the oxygen-dependent FAD-linked oxidoreductase family.</text>
</comment>
<name>A0A023GBP3_AMBTT</name>
<dbReference type="UniPathway" id="UPA00991">
    <property type="reaction ID" value="UER00939"/>
</dbReference>
<evidence type="ECO:0000256" key="1">
    <source>
        <dbReference type="ARBA" id="ARBA00001974"/>
    </source>
</evidence>
<accession>A0A023GBP3</accession>
<protein>
    <recommendedName>
        <fullName evidence="10">L-gulonolactone oxidase</fullName>
        <shortName evidence="10">LGO</shortName>
        <ecNumber evidence="10">1.1.3.8</ecNumber>
    </recommendedName>
</protein>
<evidence type="ECO:0000256" key="7">
    <source>
        <dbReference type="ARBA" id="ARBA00023002"/>
    </source>
</evidence>
<dbReference type="GO" id="GO:0003885">
    <property type="term" value="F:D-arabinono-1,4-lactone oxidase activity"/>
    <property type="evidence" value="ECO:0007669"/>
    <property type="project" value="UniProtKB-UniRule"/>
</dbReference>
<evidence type="ECO:0000256" key="3">
    <source>
        <dbReference type="ARBA" id="ARBA00004370"/>
    </source>
</evidence>
<dbReference type="GO" id="GO:0050105">
    <property type="term" value="F:L-gulonolactone oxidase activity"/>
    <property type="evidence" value="ECO:0007669"/>
    <property type="project" value="UniProtKB-EC"/>
</dbReference>
<dbReference type="Gene3D" id="3.30.70.2520">
    <property type="match status" value="1"/>
</dbReference>